<keyword evidence="2" id="KW-1185">Reference proteome</keyword>
<dbReference type="RefSeq" id="WP_132001311.1">
    <property type="nucleotide sequence ID" value="NZ_JBHUNN010000002.1"/>
</dbReference>
<organism evidence="1 2">
    <name type="scientific">Camelimonas lactis</name>
    <dbReference type="NCBI Taxonomy" id="659006"/>
    <lineage>
        <taxon>Bacteria</taxon>
        <taxon>Pseudomonadati</taxon>
        <taxon>Pseudomonadota</taxon>
        <taxon>Alphaproteobacteria</taxon>
        <taxon>Hyphomicrobiales</taxon>
        <taxon>Chelatococcaceae</taxon>
        <taxon>Camelimonas</taxon>
    </lineage>
</organism>
<comment type="caution">
    <text evidence="1">The sequence shown here is derived from an EMBL/GenBank/DDBJ whole genome shotgun (WGS) entry which is preliminary data.</text>
</comment>
<reference evidence="1 2" key="1">
    <citation type="submission" date="2019-03" db="EMBL/GenBank/DDBJ databases">
        <title>Genomic Encyclopedia of Type Strains, Phase IV (KMG-IV): sequencing the most valuable type-strain genomes for metagenomic binning, comparative biology and taxonomic classification.</title>
        <authorList>
            <person name="Goeker M."/>
        </authorList>
    </citation>
    <scope>NUCLEOTIDE SEQUENCE [LARGE SCALE GENOMIC DNA]</scope>
    <source>
        <strain evidence="1 2">DSM 22958</strain>
    </source>
</reference>
<evidence type="ECO:0000313" key="1">
    <source>
        <dbReference type="EMBL" id="TCO15858.1"/>
    </source>
</evidence>
<dbReference type="AlphaFoldDB" id="A0A4V2RXV1"/>
<gene>
    <name evidence="1" type="ORF">EV666_101107</name>
</gene>
<dbReference type="Proteomes" id="UP000294881">
    <property type="component" value="Unassembled WGS sequence"/>
</dbReference>
<dbReference type="EMBL" id="SLWL01000001">
    <property type="protein sequence ID" value="TCO15858.1"/>
    <property type="molecule type" value="Genomic_DNA"/>
</dbReference>
<name>A0A4V2RXV1_9HYPH</name>
<proteinExistence type="predicted"/>
<evidence type="ECO:0000313" key="2">
    <source>
        <dbReference type="Proteomes" id="UP000294881"/>
    </source>
</evidence>
<accession>A0A4V2RXV1</accession>
<sequence length="71" mass="7664">MARLKQSAAPAQEDDVCWVCKWPAATPPGACAKENCGLRDQIHAARNATRARLGLPALTAQAEWRRGGRHG</sequence>
<protein>
    <submittedName>
        <fullName evidence="1">Uncharacterized protein</fullName>
    </submittedName>
</protein>